<evidence type="ECO:0000256" key="1">
    <source>
        <dbReference type="SAM" id="Phobius"/>
    </source>
</evidence>
<comment type="caution">
    <text evidence="3">The sequence shown here is derived from an EMBL/GenBank/DDBJ whole genome shotgun (WGS) entry which is preliminary data.</text>
</comment>
<protein>
    <recommendedName>
        <fullName evidence="2">Serine aminopeptidase S33 domain-containing protein</fullName>
    </recommendedName>
</protein>
<gene>
    <name evidence="3" type="ORF">C5L23_001244</name>
</gene>
<dbReference type="STRING" id="907931.GCA_000165675_00691"/>
<dbReference type="Gene3D" id="3.40.50.1820">
    <property type="entry name" value="alpha/beta hydrolase"/>
    <property type="match status" value="1"/>
</dbReference>
<dbReference type="EMBL" id="PUFI01000007">
    <property type="protein sequence ID" value="TDG69113.1"/>
    <property type="molecule type" value="Genomic_DNA"/>
</dbReference>
<dbReference type="AlphaFoldDB" id="A0A4R5NAE3"/>
<dbReference type="InterPro" id="IPR022742">
    <property type="entry name" value="Hydrolase_4"/>
</dbReference>
<dbReference type="PANTHER" id="PTHR43358:SF4">
    <property type="entry name" value="ALPHA_BETA HYDROLASE FOLD-1 DOMAIN-CONTAINING PROTEIN"/>
    <property type="match status" value="1"/>
</dbReference>
<keyword evidence="4" id="KW-1185">Reference proteome</keyword>
<dbReference type="PANTHER" id="PTHR43358">
    <property type="entry name" value="ALPHA/BETA-HYDROLASE"/>
    <property type="match status" value="1"/>
</dbReference>
<reference evidence="3 4" key="1">
    <citation type="journal article" date="2019" name="Appl. Microbiol. Biotechnol.">
        <title>Uncovering carbohydrate metabolism through a genotype-phenotype association study of 56 lactic acid bacteria genomes.</title>
        <authorList>
            <person name="Buron-Moles G."/>
            <person name="Chailyan A."/>
            <person name="Dolejs I."/>
            <person name="Forster J."/>
            <person name="Miks M.H."/>
        </authorList>
    </citation>
    <scope>NUCLEOTIDE SEQUENCE [LARGE SCALE GENOMIC DNA]</scope>
    <source>
        <strain evidence="3 4">ATCC 700006</strain>
    </source>
</reference>
<evidence type="ECO:0000313" key="3">
    <source>
        <dbReference type="EMBL" id="TDG69113.1"/>
    </source>
</evidence>
<proteinExistence type="predicted"/>
<sequence>MKKKRLIKKIYRWIGIGLIITSIVLFAAGSYFFKVAQVRDVRSNQPDVLRSKQDALYHYENSFLKQKKQMLHQTTKDHLKLDAWYVPADKATNKTAILAHGWHNNKTTMAIYGQLFHELGYNVLIPDNRAHGDSQGKLIGYGWLDRRDYIGWINQILQKNGQQSDIVLYGMSMGAATVLSTSGERDLPAQVKAVIADSSYTSVWDEVKYEANNMYHLPWFPLVNVVSGISKVSARYSYAEASPINQVRKNTRPVLFIHGDKDDFVPTKMVYRLYQADNGPKSLWVTKGAKHVQSFHDYPVTYREKISQFLKQYDK</sequence>
<feature type="domain" description="Serine aminopeptidase S33" evidence="2">
    <location>
        <begin position="94"/>
        <end position="207"/>
    </location>
</feature>
<dbReference type="InterPro" id="IPR052920">
    <property type="entry name" value="DNA-binding_regulatory"/>
</dbReference>
<name>A0A4R5NAE3_9LACO</name>
<keyword evidence="1" id="KW-0812">Transmembrane</keyword>
<feature type="transmembrane region" description="Helical" evidence="1">
    <location>
        <begin position="12"/>
        <end position="33"/>
    </location>
</feature>
<evidence type="ECO:0000259" key="2">
    <source>
        <dbReference type="Pfam" id="PF12146"/>
    </source>
</evidence>
<evidence type="ECO:0000313" key="4">
    <source>
        <dbReference type="Proteomes" id="UP000295681"/>
    </source>
</evidence>
<organism evidence="3 4">
    <name type="scientific">Leuconostoc fallax</name>
    <dbReference type="NCBI Taxonomy" id="1251"/>
    <lineage>
        <taxon>Bacteria</taxon>
        <taxon>Bacillati</taxon>
        <taxon>Bacillota</taxon>
        <taxon>Bacilli</taxon>
        <taxon>Lactobacillales</taxon>
        <taxon>Lactobacillaceae</taxon>
        <taxon>Leuconostoc</taxon>
    </lineage>
</organism>
<dbReference type="InterPro" id="IPR029058">
    <property type="entry name" value="AB_hydrolase_fold"/>
</dbReference>
<dbReference type="Pfam" id="PF12146">
    <property type="entry name" value="Hydrolase_4"/>
    <property type="match status" value="1"/>
</dbReference>
<keyword evidence="1" id="KW-0472">Membrane</keyword>
<dbReference type="SUPFAM" id="SSF53474">
    <property type="entry name" value="alpha/beta-Hydrolases"/>
    <property type="match status" value="1"/>
</dbReference>
<dbReference type="Proteomes" id="UP000295681">
    <property type="component" value="Unassembled WGS sequence"/>
</dbReference>
<keyword evidence="1" id="KW-1133">Transmembrane helix</keyword>
<accession>A0A4R5NAE3</accession>